<proteinExistence type="predicted"/>
<comment type="caution">
    <text evidence="1">The sequence shown here is derived from an EMBL/GenBank/DDBJ whole genome shotgun (WGS) entry which is preliminary data.</text>
</comment>
<evidence type="ECO:0000313" key="2">
    <source>
        <dbReference type="Proteomes" id="UP000050525"/>
    </source>
</evidence>
<sequence length="106" mass="11767">MCNQVQLFVGTRKVSLGMEVRKICAWLTKNFIIQMSFKSSETSSSPQIQTNNYLSCSSSHYLLPQTPLCQLLLFLPSPASSNLSSWVILCTEWQPQPEGPGGLAEL</sequence>
<protein>
    <submittedName>
        <fullName evidence="1">Uncharacterized protein</fullName>
    </submittedName>
</protein>
<keyword evidence="2" id="KW-1185">Reference proteome</keyword>
<gene>
    <name evidence="1" type="ORF">Y1Q_0005200</name>
</gene>
<reference evidence="1 2" key="1">
    <citation type="journal article" date="2012" name="Genome Biol.">
        <title>Sequencing three crocodilian genomes to illuminate the evolution of archosaurs and amniotes.</title>
        <authorList>
            <person name="St John J.A."/>
            <person name="Braun E.L."/>
            <person name="Isberg S.R."/>
            <person name="Miles L.G."/>
            <person name="Chong A.Y."/>
            <person name="Gongora J."/>
            <person name="Dalzell P."/>
            <person name="Moran C."/>
            <person name="Bed'hom B."/>
            <person name="Abzhanov A."/>
            <person name="Burgess S.C."/>
            <person name="Cooksey A.M."/>
            <person name="Castoe T.A."/>
            <person name="Crawford N.G."/>
            <person name="Densmore L.D."/>
            <person name="Drew J.C."/>
            <person name="Edwards S.V."/>
            <person name="Faircloth B.C."/>
            <person name="Fujita M.K."/>
            <person name="Greenwold M.J."/>
            <person name="Hoffmann F.G."/>
            <person name="Howard J.M."/>
            <person name="Iguchi T."/>
            <person name="Janes D.E."/>
            <person name="Khan S.Y."/>
            <person name="Kohno S."/>
            <person name="de Koning A.J."/>
            <person name="Lance S.L."/>
            <person name="McCarthy F.M."/>
            <person name="McCormack J.E."/>
            <person name="Merchant M.E."/>
            <person name="Peterson D.G."/>
            <person name="Pollock D.D."/>
            <person name="Pourmand N."/>
            <person name="Raney B.J."/>
            <person name="Roessler K.A."/>
            <person name="Sanford J.R."/>
            <person name="Sawyer R.H."/>
            <person name="Schmidt C.J."/>
            <person name="Triplett E.W."/>
            <person name="Tuberville T.D."/>
            <person name="Venegas-Anaya M."/>
            <person name="Howard J.T."/>
            <person name="Jarvis E.D."/>
            <person name="Guillette L.J.Jr."/>
            <person name="Glenn T.C."/>
            <person name="Green R.E."/>
            <person name="Ray D.A."/>
        </authorList>
    </citation>
    <scope>NUCLEOTIDE SEQUENCE [LARGE SCALE GENOMIC DNA]</scope>
    <source>
        <strain evidence="1">KSC_2009_1</strain>
    </source>
</reference>
<dbReference type="EMBL" id="AKHW03005127">
    <property type="protein sequence ID" value="KYO27633.1"/>
    <property type="molecule type" value="Genomic_DNA"/>
</dbReference>
<organism evidence="1 2">
    <name type="scientific">Alligator mississippiensis</name>
    <name type="common">American alligator</name>
    <dbReference type="NCBI Taxonomy" id="8496"/>
    <lineage>
        <taxon>Eukaryota</taxon>
        <taxon>Metazoa</taxon>
        <taxon>Chordata</taxon>
        <taxon>Craniata</taxon>
        <taxon>Vertebrata</taxon>
        <taxon>Euteleostomi</taxon>
        <taxon>Archelosauria</taxon>
        <taxon>Archosauria</taxon>
        <taxon>Crocodylia</taxon>
        <taxon>Alligatoridae</taxon>
        <taxon>Alligatorinae</taxon>
        <taxon>Alligator</taxon>
    </lineage>
</organism>
<dbReference type="AlphaFoldDB" id="A0A151MSZ8"/>
<evidence type="ECO:0000313" key="1">
    <source>
        <dbReference type="EMBL" id="KYO27633.1"/>
    </source>
</evidence>
<dbReference type="Proteomes" id="UP000050525">
    <property type="component" value="Unassembled WGS sequence"/>
</dbReference>
<accession>A0A151MSZ8</accession>
<name>A0A151MSZ8_ALLMI</name>